<gene>
    <name evidence="2" type="ORF">DFJ67_6804</name>
</gene>
<feature type="region of interest" description="Disordered" evidence="1">
    <location>
        <begin position="1"/>
        <end position="21"/>
    </location>
</feature>
<accession>A0A3D9ZTM5</accession>
<dbReference type="AlphaFoldDB" id="A0A3D9ZTM5"/>
<name>A0A3D9ZTM5_9ACTN</name>
<protein>
    <submittedName>
        <fullName evidence="2">Immunity protein Imm1 of predicted polymorphic toxin system</fullName>
    </submittedName>
</protein>
<dbReference type="Proteomes" id="UP000256913">
    <property type="component" value="Unassembled WGS sequence"/>
</dbReference>
<dbReference type="Pfam" id="PF14430">
    <property type="entry name" value="Imm1"/>
    <property type="match status" value="1"/>
</dbReference>
<proteinExistence type="predicted"/>
<dbReference type="EMBL" id="QUMQ01000001">
    <property type="protein sequence ID" value="REG00747.1"/>
    <property type="molecule type" value="Genomic_DNA"/>
</dbReference>
<evidence type="ECO:0000256" key="1">
    <source>
        <dbReference type="SAM" id="MobiDB-lite"/>
    </source>
</evidence>
<reference evidence="2 3" key="1">
    <citation type="submission" date="2018-08" db="EMBL/GenBank/DDBJ databases">
        <title>Sequencing the genomes of 1000 actinobacteria strains.</title>
        <authorList>
            <person name="Klenk H.-P."/>
        </authorList>
    </citation>
    <scope>NUCLEOTIDE SEQUENCE [LARGE SCALE GENOMIC DNA]</scope>
    <source>
        <strain evidence="2 3">DSM 44099</strain>
    </source>
</reference>
<organism evidence="2 3">
    <name type="scientific">Asanoa ferruginea</name>
    <dbReference type="NCBI Taxonomy" id="53367"/>
    <lineage>
        <taxon>Bacteria</taxon>
        <taxon>Bacillati</taxon>
        <taxon>Actinomycetota</taxon>
        <taxon>Actinomycetes</taxon>
        <taxon>Micromonosporales</taxon>
        <taxon>Micromonosporaceae</taxon>
        <taxon>Asanoa</taxon>
    </lineage>
</organism>
<keyword evidence="3" id="KW-1185">Reference proteome</keyword>
<sequence>MRLERDRWRDGRAERRWHDDPTSDQIEAAVRALDQETRTEVVLTGHDDQYLAVEGGNGRYLVQLGSDVDDDRIVLRSVDAAPGDEVVVAAGQPRRVARRDIVDLDTALRAVRSFAKDGRPDPTLHWASG</sequence>
<dbReference type="InterPro" id="IPR025680">
    <property type="entry name" value="DddI"/>
</dbReference>
<evidence type="ECO:0000313" key="3">
    <source>
        <dbReference type="Proteomes" id="UP000256913"/>
    </source>
</evidence>
<comment type="caution">
    <text evidence="2">The sequence shown here is derived from an EMBL/GenBank/DDBJ whole genome shotgun (WGS) entry which is preliminary data.</text>
</comment>
<evidence type="ECO:0000313" key="2">
    <source>
        <dbReference type="EMBL" id="REG00747.1"/>
    </source>
</evidence>